<dbReference type="Proteomes" id="UP000050360">
    <property type="component" value="Unassembled WGS sequence"/>
</dbReference>
<gene>
    <name evidence="1" type="ORF">MPEBLZ_01452</name>
</gene>
<evidence type="ECO:0000313" key="2">
    <source>
        <dbReference type="Proteomes" id="UP000050360"/>
    </source>
</evidence>
<organism evidence="1 2">
    <name type="scientific">Candidatus Methanoperedens nitratireducens</name>
    <dbReference type="NCBI Taxonomy" id="1392998"/>
    <lineage>
        <taxon>Archaea</taxon>
        <taxon>Methanobacteriati</taxon>
        <taxon>Methanobacteriota</taxon>
        <taxon>Stenosarchaea group</taxon>
        <taxon>Methanomicrobia</taxon>
        <taxon>Methanosarcinales</taxon>
        <taxon>ANME-2 cluster</taxon>
        <taxon>Candidatus Methanoperedentaceae</taxon>
        <taxon>Candidatus Methanoperedens</taxon>
    </lineage>
</organism>
<name>A0A0P8AHS0_9EURY</name>
<accession>A0A0P8AHS0</accession>
<proteinExistence type="predicted"/>
<comment type="caution">
    <text evidence="1">The sequence shown here is derived from an EMBL/GenBank/DDBJ whole genome shotgun (WGS) entry which is preliminary data.</text>
</comment>
<dbReference type="EMBL" id="LKCM01000118">
    <property type="protein sequence ID" value="KPQ43984.1"/>
    <property type="molecule type" value="Genomic_DNA"/>
</dbReference>
<evidence type="ECO:0000313" key="1">
    <source>
        <dbReference type="EMBL" id="KPQ43984.1"/>
    </source>
</evidence>
<protein>
    <submittedName>
        <fullName evidence="1">Uncharacterized protein</fullName>
    </submittedName>
</protein>
<dbReference type="AlphaFoldDB" id="A0A0P8AHS0"/>
<reference evidence="1 2" key="1">
    <citation type="submission" date="2015-09" db="EMBL/GenBank/DDBJ databases">
        <title>A metagenomics-based metabolic model of nitrate-dependent anaerobic oxidation of methane by Methanoperedens-like archaea.</title>
        <authorList>
            <person name="Arshad A."/>
            <person name="Speth D.R."/>
            <person name="De Graaf R.M."/>
            <person name="Op Den Camp H.J."/>
            <person name="Jetten M.S."/>
            <person name="Welte C.U."/>
        </authorList>
    </citation>
    <scope>NUCLEOTIDE SEQUENCE [LARGE SCALE GENOMIC DNA]</scope>
</reference>
<sequence length="156" mass="17926">MVYFSSENKKIANIHEFMFMPNLNFELSAGYNRRSEREGKVTIKLIAPLNHKILDYIETLRHKNKKGNVDLNLDIFVRTLVSNMIISSITTTGISAGREELQRQNQSLLAYEHSGKISPSHENMWILSGNGSPTFIKTIDTNFKNTKKHPFKRLDT</sequence>